<protein>
    <recommendedName>
        <fullName evidence="4">Glycosyltransferase RgtA/B/C/D-like domain-containing protein</fullName>
    </recommendedName>
</protein>
<feature type="transmembrane region" description="Helical" evidence="1">
    <location>
        <begin position="174"/>
        <end position="197"/>
    </location>
</feature>
<feature type="transmembrane region" description="Helical" evidence="1">
    <location>
        <begin position="92"/>
        <end position="111"/>
    </location>
</feature>
<accession>A0A0G1VJ68</accession>
<dbReference type="Proteomes" id="UP000034589">
    <property type="component" value="Unassembled WGS sequence"/>
</dbReference>
<gene>
    <name evidence="2" type="ORF">UY39_C0034G0001</name>
</gene>
<dbReference type="AlphaFoldDB" id="A0A0G1VJ68"/>
<keyword evidence="1" id="KW-0812">Transmembrane</keyword>
<name>A0A0G1VJ68_9BACT</name>
<dbReference type="EMBL" id="LCPV01000034">
    <property type="protein sequence ID" value="KKW06496.1"/>
    <property type="molecule type" value="Genomic_DNA"/>
</dbReference>
<organism evidence="2 3">
    <name type="scientific">Candidatus Kaiserbacteria bacterium GW2011_GWC2_49_12</name>
    <dbReference type="NCBI Taxonomy" id="1618675"/>
    <lineage>
        <taxon>Bacteria</taxon>
        <taxon>Candidatus Kaiseribacteriota</taxon>
    </lineage>
</organism>
<evidence type="ECO:0000313" key="2">
    <source>
        <dbReference type="EMBL" id="KKW06496.1"/>
    </source>
</evidence>
<comment type="caution">
    <text evidence="2">The sequence shown here is derived from an EMBL/GenBank/DDBJ whole genome shotgun (WGS) entry which is preliminary data.</text>
</comment>
<feature type="transmembrane region" description="Helical" evidence="1">
    <location>
        <begin position="63"/>
        <end position="86"/>
    </location>
</feature>
<feature type="transmembrane region" description="Helical" evidence="1">
    <location>
        <begin position="148"/>
        <end position="167"/>
    </location>
</feature>
<reference evidence="2 3" key="1">
    <citation type="journal article" date="2015" name="Nature">
        <title>rRNA introns, odd ribosomes, and small enigmatic genomes across a large radiation of phyla.</title>
        <authorList>
            <person name="Brown C.T."/>
            <person name="Hug L.A."/>
            <person name="Thomas B.C."/>
            <person name="Sharon I."/>
            <person name="Castelle C.J."/>
            <person name="Singh A."/>
            <person name="Wilkins M.J."/>
            <person name="Williams K.H."/>
            <person name="Banfield J.F."/>
        </authorList>
    </citation>
    <scope>NUCLEOTIDE SEQUENCE [LARGE SCALE GENOMIC DNA]</scope>
</reference>
<sequence>THLRVFRMYGPHPFGYDTGFYRRYLLEPFISFPNAPVPGLGDDALVPRMLLDVLRFVHLSPDVILYGSYVAFFVAIPLLVYVLLVPTLGKRGAFIAALLIALSPIQYEAYWYMFWKNAWALCLLLGAFIAIERRWLLPLIAFDALIALSHKTTAIIYILILFIVLFIQGRRLETLMHIGITGVVLSLVAFSSIHSVASGARPVALFIDWQQFLWLVLPSLLILAAVNLKLREITLPRSVIAFCIVTLTYPLLILPFYERVFLFSDIALLILAAAAINHMLEYMQNREFSLRTWLYMGVLCISLGLFAGNFLTEIRSNVPLLPPESIEHIEEIGTLVPPDSTILTSSNEAPWFEGWTLSHITAPGMLRDTHSLPEWQALWAATSSELQIQFLADFDHPLYISTLDGFEYLIGTPSSCLTALTPYLLRDDCEH</sequence>
<proteinExistence type="predicted"/>
<feature type="transmembrane region" description="Helical" evidence="1">
    <location>
        <begin position="209"/>
        <end position="228"/>
    </location>
</feature>
<feature type="transmembrane region" description="Helical" evidence="1">
    <location>
        <begin position="260"/>
        <end position="280"/>
    </location>
</feature>
<feature type="non-terminal residue" evidence="2">
    <location>
        <position position="1"/>
    </location>
</feature>
<evidence type="ECO:0000313" key="3">
    <source>
        <dbReference type="Proteomes" id="UP000034589"/>
    </source>
</evidence>
<feature type="transmembrane region" description="Helical" evidence="1">
    <location>
        <begin position="292"/>
        <end position="311"/>
    </location>
</feature>
<keyword evidence="1" id="KW-1133">Transmembrane helix</keyword>
<keyword evidence="1" id="KW-0472">Membrane</keyword>
<evidence type="ECO:0008006" key="4">
    <source>
        <dbReference type="Google" id="ProtNLM"/>
    </source>
</evidence>
<evidence type="ECO:0000256" key="1">
    <source>
        <dbReference type="SAM" id="Phobius"/>
    </source>
</evidence>
<feature type="transmembrane region" description="Helical" evidence="1">
    <location>
        <begin position="235"/>
        <end position="254"/>
    </location>
</feature>